<accession>A0A2T1DZE2</accession>
<dbReference type="NCBIfam" id="TIGR00278">
    <property type="entry name" value="membrane protein insertion efficiency factor YidD"/>
    <property type="match status" value="1"/>
</dbReference>
<organism evidence="2 3">
    <name type="scientific">Stenomitos frigidus ULC18</name>
    <dbReference type="NCBI Taxonomy" id="2107698"/>
    <lineage>
        <taxon>Bacteria</taxon>
        <taxon>Bacillati</taxon>
        <taxon>Cyanobacteriota</taxon>
        <taxon>Cyanophyceae</taxon>
        <taxon>Leptolyngbyales</taxon>
        <taxon>Leptolyngbyaceae</taxon>
        <taxon>Stenomitos</taxon>
    </lineage>
</organism>
<evidence type="ECO:0000313" key="3">
    <source>
        <dbReference type="Proteomes" id="UP000239576"/>
    </source>
</evidence>
<keyword evidence="3" id="KW-1185">Reference proteome</keyword>
<evidence type="ECO:0000313" key="2">
    <source>
        <dbReference type="EMBL" id="PSB25868.1"/>
    </source>
</evidence>
<feature type="compositionally biased region" description="Acidic residues" evidence="1">
    <location>
        <begin position="136"/>
        <end position="152"/>
    </location>
</feature>
<name>A0A2T1DZE2_9CYAN</name>
<evidence type="ECO:0008006" key="4">
    <source>
        <dbReference type="Google" id="ProtNLM"/>
    </source>
</evidence>
<feature type="region of interest" description="Disordered" evidence="1">
    <location>
        <begin position="121"/>
        <end position="180"/>
    </location>
</feature>
<gene>
    <name evidence="2" type="ORF">C7B82_21660</name>
</gene>
<reference evidence="2 3" key="2">
    <citation type="submission" date="2018-03" db="EMBL/GenBank/DDBJ databases">
        <title>The ancient ancestry and fast evolution of plastids.</title>
        <authorList>
            <person name="Moore K.R."/>
            <person name="Magnabosco C."/>
            <person name="Momper L."/>
            <person name="Gold D.A."/>
            <person name="Bosak T."/>
            <person name="Fournier G.P."/>
        </authorList>
    </citation>
    <scope>NUCLEOTIDE SEQUENCE [LARGE SCALE GENOMIC DNA]</scope>
    <source>
        <strain evidence="2 3">ULC18</strain>
    </source>
</reference>
<dbReference type="AlphaFoldDB" id="A0A2T1DZE2"/>
<sequence>MQTTMQTTEISQRRSQHSIDSLTRRMASTLIAGYQKQISPRKGFSCAYRVLHRSESCSQYTKRTILEGGLGQAFPLIQQRFQACKAANQVLKARLHKTKLHCQAKPQEDGSVLPVTSFYRHSSRSQPQPGWAMQDEPLDNDAIEPDSDAEADETQKHQRERIGGGSFKKPPIVTNGESTETTNQNNCSDWNCDALDCASLGCDAIDCSSADWSAMDCGAADCNGLDCSGLDCGSCDFGSCDCSL</sequence>
<protein>
    <recommendedName>
        <fullName evidence="4">Membrane protein insertion efficiency factor YidD</fullName>
    </recommendedName>
</protein>
<dbReference type="EMBL" id="PVWK01000119">
    <property type="protein sequence ID" value="PSB25868.1"/>
    <property type="molecule type" value="Genomic_DNA"/>
</dbReference>
<dbReference type="OrthoDB" id="6629784at2"/>
<reference evidence="3" key="1">
    <citation type="submission" date="2018-02" db="EMBL/GenBank/DDBJ databases">
        <authorList>
            <person name="Moore K."/>
            <person name="Momper L."/>
        </authorList>
    </citation>
    <scope>NUCLEOTIDE SEQUENCE [LARGE SCALE GENOMIC DNA]</scope>
    <source>
        <strain evidence="3">ULC18</strain>
    </source>
</reference>
<feature type="compositionally biased region" description="Basic and acidic residues" evidence="1">
    <location>
        <begin position="153"/>
        <end position="162"/>
    </location>
</feature>
<evidence type="ECO:0000256" key="1">
    <source>
        <dbReference type="SAM" id="MobiDB-lite"/>
    </source>
</evidence>
<dbReference type="Proteomes" id="UP000239576">
    <property type="component" value="Unassembled WGS sequence"/>
</dbReference>
<comment type="caution">
    <text evidence="2">The sequence shown here is derived from an EMBL/GenBank/DDBJ whole genome shotgun (WGS) entry which is preliminary data.</text>
</comment>
<dbReference type="InterPro" id="IPR002696">
    <property type="entry name" value="Membr_insert_effic_factor_YidD"/>
</dbReference>
<proteinExistence type="predicted"/>
<dbReference type="RefSeq" id="WP_106258528.1">
    <property type="nucleotide sequence ID" value="NZ_CAWNSW010000062.1"/>
</dbReference>
<dbReference type="SMART" id="SM01234">
    <property type="entry name" value="Haemolytic"/>
    <property type="match status" value="1"/>
</dbReference>